<protein>
    <submittedName>
        <fullName evidence="1">Uncharacterized protein</fullName>
    </submittedName>
</protein>
<accession>A0A8K1XFK2</accession>
<evidence type="ECO:0000313" key="1">
    <source>
        <dbReference type="EMBL" id="UHM27651.1"/>
    </source>
</evidence>
<proteinExistence type="predicted"/>
<gene>
    <name evidence="1" type="ORF">FISLV1_gp1</name>
</gene>
<keyword evidence="2" id="KW-1185">Reference proteome</keyword>
<organism evidence="1 2">
    <name type="scientific">Fushun ischnura senegalensis lispivirus 1</name>
    <dbReference type="NCBI Taxonomy" id="2905564"/>
    <lineage>
        <taxon>Viruses</taxon>
        <taxon>Riboviria</taxon>
        <taxon>Orthornavirae</taxon>
        <taxon>Negarnaviricota</taxon>
        <taxon>Haploviricotina</taxon>
        <taxon>Monjiviricetes</taxon>
        <taxon>Mononegavirales</taxon>
        <taxon>Lispiviridae</taxon>
        <taxon>Damravirus</taxon>
        <taxon>Damravirus fushunense</taxon>
    </lineage>
</organism>
<dbReference type="Proteomes" id="UP001157366">
    <property type="component" value="Segment"/>
</dbReference>
<evidence type="ECO:0000313" key="2">
    <source>
        <dbReference type="Proteomes" id="UP001157366"/>
    </source>
</evidence>
<name>A0A8K1XFK2_9MONO</name>
<dbReference type="EMBL" id="MZ210022">
    <property type="protein sequence ID" value="UHM27651.1"/>
    <property type="molecule type" value="Viral_cRNA"/>
</dbReference>
<reference evidence="1" key="1">
    <citation type="submission" date="2021-05" db="EMBL/GenBank/DDBJ databases">
        <authorList>
            <person name="Feng G."/>
        </authorList>
    </citation>
    <scope>NUCLEOTIDE SEQUENCE</scope>
    <source>
        <strain evidence="1">QWXCFS47</strain>
    </source>
</reference>
<sequence length="452" mass="50542">MMEHPPMLGNLQGIYNIAPQLNAGRGHGARPPLISSINASKNLPFRHIEDPEEAQYVPNADEVLTAKMPMETLHILEALRDDQEDYTYDFDRANSWLYYAAVNSENNSVSDNLSIFFSTLALYLPSIRNVLEKHAADFTFHPVLRVDLDGLLGQLGVDDGEAALPDNDYISNNNSNKGVVNFGTQCLLIGKSLSTNNHSPWMKKRYQSVGNSLGVRSDLYETMNDLPLKYCKDIHAILCANKLLRSEVFNLLLYCSKQNTPLRQMMVGICNLLAGCELTGFLLIYRHLLIENPMVFYLQEVMSLTPDLQIALRVFESYGENRLYLKLLCGNKHSTTFNTKALLTLAKIAKCIAEESGEESIKNYQVGPISTGEKNLCERVIMLKRYMRASVTQESQIIKNQYLAENEGNKALLTTLYAKNFSNLDDAISSTTNYIPTFSEPGQPQGAQGGAN</sequence>